<dbReference type="SUPFAM" id="SSF57850">
    <property type="entry name" value="RING/U-box"/>
    <property type="match status" value="1"/>
</dbReference>
<dbReference type="InterPro" id="IPR013083">
    <property type="entry name" value="Znf_RING/FYVE/PHD"/>
</dbReference>
<dbReference type="OrthoDB" id="8062037at2759"/>
<feature type="region of interest" description="Disordered" evidence="1">
    <location>
        <begin position="1"/>
        <end position="22"/>
    </location>
</feature>
<reference evidence="2" key="1">
    <citation type="submission" date="2020-12" db="EMBL/GenBank/DDBJ databases">
        <title>Metabolic potential, ecology and presence of endohyphal bacteria is reflected in genomic diversity of Mucoromycotina.</title>
        <authorList>
            <person name="Muszewska A."/>
            <person name="Okrasinska A."/>
            <person name="Steczkiewicz K."/>
            <person name="Drgas O."/>
            <person name="Orlowska M."/>
            <person name="Perlinska-Lenart U."/>
            <person name="Aleksandrzak-Piekarczyk T."/>
            <person name="Szatraj K."/>
            <person name="Zielenkiewicz U."/>
            <person name="Pilsyk S."/>
            <person name="Malc E."/>
            <person name="Mieczkowski P."/>
            <person name="Kruszewska J.S."/>
            <person name="Biernat P."/>
            <person name="Pawlowska J."/>
        </authorList>
    </citation>
    <scope>NUCLEOTIDE SEQUENCE</scope>
    <source>
        <strain evidence="2">WA0000017839</strain>
    </source>
</reference>
<dbReference type="EMBL" id="JAEPRD010000164">
    <property type="protein sequence ID" value="KAG2195707.1"/>
    <property type="molecule type" value="Genomic_DNA"/>
</dbReference>
<dbReference type="Gene3D" id="3.30.40.10">
    <property type="entry name" value="Zinc/RING finger domain, C3HC4 (zinc finger)"/>
    <property type="match status" value="1"/>
</dbReference>
<organism evidence="2 3">
    <name type="scientific">Mucor saturninus</name>
    <dbReference type="NCBI Taxonomy" id="64648"/>
    <lineage>
        <taxon>Eukaryota</taxon>
        <taxon>Fungi</taxon>
        <taxon>Fungi incertae sedis</taxon>
        <taxon>Mucoromycota</taxon>
        <taxon>Mucoromycotina</taxon>
        <taxon>Mucoromycetes</taxon>
        <taxon>Mucorales</taxon>
        <taxon>Mucorineae</taxon>
        <taxon>Mucoraceae</taxon>
        <taxon>Mucor</taxon>
    </lineage>
</organism>
<accession>A0A8H7QN64</accession>
<evidence type="ECO:0000313" key="2">
    <source>
        <dbReference type="EMBL" id="KAG2195707.1"/>
    </source>
</evidence>
<keyword evidence="3" id="KW-1185">Reference proteome</keyword>
<dbReference type="Proteomes" id="UP000603453">
    <property type="component" value="Unassembled WGS sequence"/>
</dbReference>
<protein>
    <recommendedName>
        <fullName evidence="4">RING-type domain-containing protein</fullName>
    </recommendedName>
</protein>
<dbReference type="AlphaFoldDB" id="A0A8H7QN64"/>
<comment type="caution">
    <text evidence="2">The sequence shown here is derived from an EMBL/GenBank/DDBJ whole genome shotgun (WGS) entry which is preliminary data.</text>
</comment>
<evidence type="ECO:0000256" key="1">
    <source>
        <dbReference type="SAM" id="MobiDB-lite"/>
    </source>
</evidence>
<proteinExistence type="predicted"/>
<feature type="compositionally biased region" description="Basic and acidic residues" evidence="1">
    <location>
        <begin position="11"/>
        <end position="22"/>
    </location>
</feature>
<sequence length="161" mass="18407">MSDTEPNVDGSNKKQKVENTQSHDQEEEHITCMICSDVWRTKGSHCQSLITMASCIIRWITERTEKLGAKKTFCPMCMKIARLSDIRIVTPVKIAVKDATQIDLFKKELETKKYTISNYQKSLESARLTLIIRQRELIRAQSILDEDELPPPSSLPLPDQS</sequence>
<evidence type="ECO:0000313" key="3">
    <source>
        <dbReference type="Proteomes" id="UP000603453"/>
    </source>
</evidence>
<evidence type="ECO:0008006" key="4">
    <source>
        <dbReference type="Google" id="ProtNLM"/>
    </source>
</evidence>
<gene>
    <name evidence="2" type="ORF">INT47_012928</name>
</gene>
<name>A0A8H7QN64_9FUNG</name>